<accession>A0A0H4VNR7</accession>
<dbReference type="PANTHER" id="PTHR37691:SF1">
    <property type="entry name" value="BLR3518 PROTEIN"/>
    <property type="match status" value="1"/>
</dbReference>
<dbReference type="KEGG" id="ruf:TH63_07520"/>
<sequence>MKNKVFFLAAFLFWASFSVFGQDTAPVKALATEHRIVYDMSAADTAQHAGLMRQLNNIKRAWPEARIEVVVHGKALDLLVTEKSYKAEALKALQGKGVVFAACENSMRARNVTKAQLLPGVITVPMAIGEIIMKQEQGWGYIKY</sequence>
<dbReference type="PANTHER" id="PTHR37691">
    <property type="entry name" value="BLR3518 PROTEIN"/>
    <property type="match status" value="1"/>
</dbReference>
<evidence type="ECO:0000256" key="1">
    <source>
        <dbReference type="SAM" id="SignalP"/>
    </source>
</evidence>
<dbReference type="OrthoDB" id="678766at2"/>
<protein>
    <submittedName>
        <fullName evidence="2">Uncharacterized protein</fullName>
    </submittedName>
</protein>
<dbReference type="InterPro" id="IPR003787">
    <property type="entry name" value="Sulphur_relay_DsrE/F-like"/>
</dbReference>
<dbReference type="RefSeq" id="WP_053093755.1">
    <property type="nucleotide sequence ID" value="NZ_CP010777.1"/>
</dbReference>
<keyword evidence="1" id="KW-0732">Signal</keyword>
<dbReference type="STRING" id="1379910.TH63_07520"/>
<proteinExistence type="predicted"/>
<keyword evidence="3" id="KW-1185">Reference proteome</keyword>
<reference evidence="2 3" key="1">
    <citation type="submission" date="2015-01" db="EMBL/GenBank/DDBJ databases">
        <title>Rufibacter sp./DG31D/ whole genome sequencing.</title>
        <authorList>
            <person name="Kim M.K."/>
            <person name="Srinivasan S."/>
            <person name="Lee J.-J."/>
        </authorList>
    </citation>
    <scope>NUCLEOTIDE SEQUENCE [LARGE SCALE GENOMIC DNA]</scope>
    <source>
        <strain evidence="2 3">DG31D</strain>
    </source>
</reference>
<dbReference type="Pfam" id="PF02635">
    <property type="entry name" value="DsrE"/>
    <property type="match status" value="1"/>
</dbReference>
<feature type="chain" id="PRO_5005211000" evidence="1">
    <location>
        <begin position="22"/>
        <end position="144"/>
    </location>
</feature>
<dbReference type="AlphaFoldDB" id="A0A0H4VNR7"/>
<feature type="signal peptide" evidence="1">
    <location>
        <begin position="1"/>
        <end position="21"/>
    </location>
</feature>
<evidence type="ECO:0000313" key="3">
    <source>
        <dbReference type="Proteomes" id="UP000036458"/>
    </source>
</evidence>
<dbReference type="PATRIC" id="fig|1379910.4.peg.1646"/>
<dbReference type="Proteomes" id="UP000036458">
    <property type="component" value="Chromosome"/>
</dbReference>
<dbReference type="InterPro" id="IPR027396">
    <property type="entry name" value="DsrEFH-like"/>
</dbReference>
<dbReference type="EMBL" id="CP010777">
    <property type="protein sequence ID" value="AKQ45527.1"/>
    <property type="molecule type" value="Genomic_DNA"/>
</dbReference>
<evidence type="ECO:0000313" key="2">
    <source>
        <dbReference type="EMBL" id="AKQ45527.1"/>
    </source>
</evidence>
<dbReference type="SUPFAM" id="SSF75169">
    <property type="entry name" value="DsrEFH-like"/>
    <property type="match status" value="1"/>
</dbReference>
<gene>
    <name evidence="2" type="ORF">TH63_07520</name>
</gene>
<dbReference type="Gene3D" id="3.40.1260.10">
    <property type="entry name" value="DsrEFH-like"/>
    <property type="match status" value="1"/>
</dbReference>
<organism evidence="2 3">
    <name type="scientific">Rufibacter radiotolerans</name>
    <dbReference type="NCBI Taxonomy" id="1379910"/>
    <lineage>
        <taxon>Bacteria</taxon>
        <taxon>Pseudomonadati</taxon>
        <taxon>Bacteroidota</taxon>
        <taxon>Cytophagia</taxon>
        <taxon>Cytophagales</taxon>
        <taxon>Hymenobacteraceae</taxon>
        <taxon>Rufibacter</taxon>
    </lineage>
</organism>
<name>A0A0H4VNR7_9BACT</name>